<evidence type="ECO:0000256" key="3">
    <source>
        <dbReference type="ARBA" id="ARBA00004964"/>
    </source>
</evidence>
<evidence type="ECO:0000256" key="7">
    <source>
        <dbReference type="ARBA" id="ARBA00023056"/>
    </source>
</evidence>
<evidence type="ECO:0000256" key="4">
    <source>
        <dbReference type="ARBA" id="ARBA00010281"/>
    </source>
</evidence>
<dbReference type="SUPFAM" id="SSF53756">
    <property type="entry name" value="UDP-Glycosyltransferase/glycogen phosphorylase"/>
    <property type="match status" value="1"/>
</dbReference>
<dbReference type="PANTHER" id="PTHR45825">
    <property type="entry name" value="GRANULE-BOUND STARCH SYNTHASE 1, CHLOROPLASTIC/AMYLOPLASTIC"/>
    <property type="match status" value="1"/>
</dbReference>
<reference evidence="11 12" key="1">
    <citation type="submission" date="2019-08" db="EMBL/GenBank/DDBJ databases">
        <title>Genomic characterization of a novel candidate phylum (ARYD3) from a high temperature, high salinity tertiary oil reservoir in north central Oklahoma, USA.</title>
        <authorList>
            <person name="Youssef N.H."/>
            <person name="Yadav A."/>
            <person name="Elshahed M.S."/>
        </authorList>
    </citation>
    <scope>NUCLEOTIDE SEQUENCE [LARGE SCALE GENOMIC DNA]</scope>
    <source>
        <strain evidence="11">ARYD1</strain>
    </source>
</reference>
<comment type="catalytic activity">
    <reaction evidence="1 8">
        <text>[(1-&gt;4)-alpha-D-glucosyl](n) + ADP-alpha-D-glucose = [(1-&gt;4)-alpha-D-glucosyl](n+1) + ADP + H(+)</text>
        <dbReference type="Rhea" id="RHEA:18189"/>
        <dbReference type="Rhea" id="RHEA-COMP:9584"/>
        <dbReference type="Rhea" id="RHEA-COMP:9587"/>
        <dbReference type="ChEBI" id="CHEBI:15378"/>
        <dbReference type="ChEBI" id="CHEBI:15444"/>
        <dbReference type="ChEBI" id="CHEBI:57498"/>
        <dbReference type="ChEBI" id="CHEBI:456216"/>
        <dbReference type="EC" id="2.4.1.21"/>
    </reaction>
</comment>
<dbReference type="InterPro" id="IPR001296">
    <property type="entry name" value="Glyco_trans_1"/>
</dbReference>
<evidence type="ECO:0000313" key="11">
    <source>
        <dbReference type="EMBL" id="TYB33175.1"/>
    </source>
</evidence>
<evidence type="ECO:0000313" key="12">
    <source>
        <dbReference type="Proteomes" id="UP000323337"/>
    </source>
</evidence>
<dbReference type="Pfam" id="PF08323">
    <property type="entry name" value="Glyco_transf_5"/>
    <property type="match status" value="1"/>
</dbReference>
<dbReference type="PANTHER" id="PTHR45825:SF11">
    <property type="entry name" value="ALPHA AMYLASE DOMAIN-CONTAINING PROTEIN"/>
    <property type="match status" value="1"/>
</dbReference>
<dbReference type="UniPathway" id="UPA00164"/>
<evidence type="ECO:0000259" key="10">
    <source>
        <dbReference type="Pfam" id="PF08323"/>
    </source>
</evidence>
<dbReference type="Proteomes" id="UP000323337">
    <property type="component" value="Unassembled WGS sequence"/>
</dbReference>
<proteinExistence type="inferred from homology"/>
<accession>A0A5D0MMK0</accession>
<dbReference type="InterPro" id="IPR013534">
    <property type="entry name" value="Starch_synth_cat_dom"/>
</dbReference>
<keyword evidence="6 8" id="KW-0808">Transferase</keyword>
<sequence length="471" mass="53946">MKIAHVASEVYPFSKTGGLADVVGTLPSRLSELGSDVSVFSPAYGSVLSRRKGSLSSLYKSWAEVGDNVYEFDILTVKEGRVDYYFFYNEFFFNRDGIYGNAQGDFSDNILRYYAFCKAVLNFVLSNNSHYDIIHCHDWQTSFIPMLIKDKQIRSPKVFFSIHNLAFQGVTDEKVLTELGIDRSYFHMECLEYFGRVNFLKSAIVLSDIIGTVSPSYSREILSKEFGFGLDGILRKYRDKIVGILNGIDYILWDPETDKYIYKQYSIENLNGKEENKRYFANEFGFEAENPLFVIVSRLTHQKGMDLVIKALKRGAFAGASLFVLGDGDESFCRSLKNFSDNSDDVFFLRGFRESLSRRVYASGDFYLMPSIFEPCGISQMISMRYGTLPIARATGGLKDTVMDVSRKNGYGLVFEEANITKFIDKIEEAKRIFEKKERLADFRIRAMKNDFSWKKSAKEYLDVYSDMLRG</sequence>
<dbReference type="GO" id="GO:0004373">
    <property type="term" value="F:alpha-1,4-glucan glucosyltransferase (UDP-glucose donor) activity"/>
    <property type="evidence" value="ECO:0007669"/>
    <property type="project" value="InterPro"/>
</dbReference>
<gene>
    <name evidence="8" type="primary">glgA</name>
    <name evidence="11" type="ORF">FXF49_07660</name>
</gene>
<dbReference type="EMBL" id="VSIV01000181">
    <property type="protein sequence ID" value="TYB33175.1"/>
    <property type="molecule type" value="Genomic_DNA"/>
</dbReference>
<dbReference type="GO" id="GO:0009011">
    <property type="term" value="F:alpha-1,4-glucan glucosyltransferase (ADP-glucose donor) activity"/>
    <property type="evidence" value="ECO:0007669"/>
    <property type="project" value="UniProtKB-UniRule"/>
</dbReference>
<feature type="binding site" evidence="8">
    <location>
        <position position="15"/>
    </location>
    <ligand>
        <name>ADP-alpha-D-glucose</name>
        <dbReference type="ChEBI" id="CHEBI:57498"/>
    </ligand>
</feature>
<evidence type="ECO:0000256" key="6">
    <source>
        <dbReference type="ARBA" id="ARBA00022679"/>
    </source>
</evidence>
<dbReference type="RefSeq" id="WP_273264970.1">
    <property type="nucleotide sequence ID" value="NZ_JAAZVV010000010.1"/>
</dbReference>
<evidence type="ECO:0000256" key="8">
    <source>
        <dbReference type="HAMAP-Rule" id="MF_00484"/>
    </source>
</evidence>
<dbReference type="HAMAP" id="MF_00484">
    <property type="entry name" value="Glycogen_synth"/>
    <property type="match status" value="1"/>
</dbReference>
<comment type="function">
    <text evidence="2 8">Synthesizes alpha-1,4-glucan chains using ADP-glucose.</text>
</comment>
<comment type="pathway">
    <text evidence="3 8">Glycan biosynthesis; glycogen biosynthesis.</text>
</comment>
<dbReference type="EC" id="2.4.1.21" evidence="8"/>
<dbReference type="Gene3D" id="3.40.50.2000">
    <property type="entry name" value="Glycogen Phosphorylase B"/>
    <property type="match status" value="2"/>
</dbReference>
<feature type="domain" description="Glycosyl transferase family 1" evidence="9">
    <location>
        <begin position="283"/>
        <end position="440"/>
    </location>
</feature>
<dbReference type="NCBIfam" id="TIGR02095">
    <property type="entry name" value="glgA"/>
    <property type="match status" value="1"/>
</dbReference>
<dbReference type="GO" id="GO:0005978">
    <property type="term" value="P:glycogen biosynthetic process"/>
    <property type="evidence" value="ECO:0007669"/>
    <property type="project" value="UniProtKB-UniRule"/>
</dbReference>
<comment type="caution">
    <text evidence="11">The sequence shown here is derived from an EMBL/GenBank/DDBJ whole genome shotgun (WGS) entry which is preliminary data.</text>
</comment>
<protein>
    <recommendedName>
        <fullName evidence="8">Glycogen synthase</fullName>
        <ecNumber evidence="8">2.4.1.21</ecNumber>
    </recommendedName>
    <alternativeName>
        <fullName evidence="8">Starch [bacterial glycogen] synthase</fullName>
    </alternativeName>
</protein>
<dbReference type="Pfam" id="PF00534">
    <property type="entry name" value="Glycos_transf_1"/>
    <property type="match status" value="1"/>
</dbReference>
<comment type="similarity">
    <text evidence="4 8">Belongs to the glycosyltransferase 1 family. Bacterial/plant glycogen synthase subfamily.</text>
</comment>
<keyword evidence="5 8" id="KW-0328">Glycosyltransferase</keyword>
<name>A0A5D0MMK0_FLESI</name>
<evidence type="ECO:0000259" key="9">
    <source>
        <dbReference type="Pfam" id="PF00534"/>
    </source>
</evidence>
<evidence type="ECO:0000256" key="5">
    <source>
        <dbReference type="ARBA" id="ARBA00022676"/>
    </source>
</evidence>
<evidence type="ECO:0000256" key="1">
    <source>
        <dbReference type="ARBA" id="ARBA00001478"/>
    </source>
</evidence>
<organism evidence="11 12">
    <name type="scientific">Flexistipes sinusarabici</name>
    <dbReference type="NCBI Taxonomy" id="2352"/>
    <lineage>
        <taxon>Bacteria</taxon>
        <taxon>Pseudomonadati</taxon>
        <taxon>Deferribacterota</taxon>
        <taxon>Deferribacteres</taxon>
        <taxon>Deferribacterales</taxon>
        <taxon>Flexistipitaceae</taxon>
        <taxon>Flexistipes</taxon>
    </lineage>
</organism>
<dbReference type="AlphaFoldDB" id="A0A5D0MMK0"/>
<dbReference type="CDD" id="cd03791">
    <property type="entry name" value="GT5_Glycogen_synthase_DULL1-like"/>
    <property type="match status" value="1"/>
</dbReference>
<keyword evidence="7 8" id="KW-0320">Glycogen biosynthesis</keyword>
<evidence type="ECO:0000256" key="2">
    <source>
        <dbReference type="ARBA" id="ARBA00002764"/>
    </source>
</evidence>
<dbReference type="InterPro" id="IPR011835">
    <property type="entry name" value="GS/SS"/>
</dbReference>
<feature type="domain" description="Starch synthase catalytic" evidence="10">
    <location>
        <begin position="2"/>
        <end position="236"/>
    </location>
</feature>